<accession>S9QZG8</accession>
<dbReference type="EMBL" id="APVH01000011">
    <property type="protein sequence ID" value="EPX85063.1"/>
    <property type="molecule type" value="Genomic_DNA"/>
</dbReference>
<reference evidence="3" key="1">
    <citation type="journal article" date="2014" name="Stand. Genomic Sci.">
        <title>Genome sequence of the exopolysaccharide-producing Salipiger mucosus type strain (DSM 16094(T)), a moderately halophilic member of the Roseobacter clade.</title>
        <authorList>
            <person name="Riedel T."/>
            <person name="Spring S."/>
            <person name="Fiebig A."/>
            <person name="Petersen J."/>
            <person name="Kyrpides N.C."/>
            <person name="Goker M."/>
            <person name="Klenk H.P."/>
        </authorList>
    </citation>
    <scope>NUCLEOTIDE SEQUENCE [LARGE SCALE GENOMIC DNA]</scope>
    <source>
        <strain evidence="3">DSM 16094</strain>
    </source>
</reference>
<proteinExistence type="predicted"/>
<comment type="caution">
    <text evidence="2">The sequence shown here is derived from an EMBL/GenBank/DDBJ whole genome shotgun (WGS) entry which is preliminary data.</text>
</comment>
<evidence type="ECO:0000313" key="3">
    <source>
        <dbReference type="Proteomes" id="UP000015347"/>
    </source>
</evidence>
<name>S9QZG8_9RHOB</name>
<keyword evidence="3" id="KW-1185">Reference proteome</keyword>
<evidence type="ECO:0000256" key="1">
    <source>
        <dbReference type="SAM" id="MobiDB-lite"/>
    </source>
</evidence>
<evidence type="ECO:0000313" key="2">
    <source>
        <dbReference type="EMBL" id="EPX85063.1"/>
    </source>
</evidence>
<gene>
    <name evidence="2" type="ORF">Salmuc_00661</name>
</gene>
<organism evidence="2 3">
    <name type="scientific">Salipiger mucosus DSM 16094</name>
    <dbReference type="NCBI Taxonomy" id="1123237"/>
    <lineage>
        <taxon>Bacteria</taxon>
        <taxon>Pseudomonadati</taxon>
        <taxon>Pseudomonadota</taxon>
        <taxon>Alphaproteobacteria</taxon>
        <taxon>Rhodobacterales</taxon>
        <taxon>Roseobacteraceae</taxon>
        <taxon>Salipiger</taxon>
    </lineage>
</organism>
<sequence>MRRGFANGIPEPQPPASRRPGKMPGRDEGREPPPGIVRQAHVAPTR</sequence>
<dbReference type="AlphaFoldDB" id="S9QZG8"/>
<dbReference type="Proteomes" id="UP000015347">
    <property type="component" value="Unassembled WGS sequence"/>
</dbReference>
<protein>
    <submittedName>
        <fullName evidence="2">Uncharacterized protein</fullName>
    </submittedName>
</protein>
<dbReference type="HOGENOM" id="CLU_3188818_0_0_5"/>
<feature type="region of interest" description="Disordered" evidence="1">
    <location>
        <begin position="1"/>
        <end position="46"/>
    </location>
</feature>